<proteinExistence type="predicted"/>
<name>A0AAJ0DHH7_9PEZI</name>
<evidence type="ECO:0000256" key="1">
    <source>
        <dbReference type="SAM" id="Phobius"/>
    </source>
</evidence>
<sequence>MDGQNLSQATKSLTSTLEAMAWYISRLGRVEEMLDVLDTFNTLLQSSRPPAPELDAWDVDLTQRMASLKARIKGYRVHAGRMQLQGQAILQTVFCLIGTNDNRLNYQATQASVRIAEDFKRVALLTRKDSTDMRIIAAVTLLFLPGTFVATFFSTSFLDFLGDDRAPRVSGLGMGLYWATTTLLTTVVLVCWLRVSRIQTAKDAVVVKL</sequence>
<feature type="transmembrane region" description="Helical" evidence="1">
    <location>
        <begin position="135"/>
        <end position="155"/>
    </location>
</feature>
<dbReference type="AlphaFoldDB" id="A0AAJ0DHH7"/>
<dbReference type="EMBL" id="JAWDJX010000032">
    <property type="protein sequence ID" value="KAK3050453.1"/>
    <property type="molecule type" value="Genomic_DNA"/>
</dbReference>
<gene>
    <name evidence="2" type="ORF">LTR09_008364</name>
</gene>
<evidence type="ECO:0000313" key="3">
    <source>
        <dbReference type="Proteomes" id="UP001271007"/>
    </source>
</evidence>
<organism evidence="2 3">
    <name type="scientific">Extremus antarcticus</name>
    <dbReference type="NCBI Taxonomy" id="702011"/>
    <lineage>
        <taxon>Eukaryota</taxon>
        <taxon>Fungi</taxon>
        <taxon>Dikarya</taxon>
        <taxon>Ascomycota</taxon>
        <taxon>Pezizomycotina</taxon>
        <taxon>Dothideomycetes</taxon>
        <taxon>Dothideomycetidae</taxon>
        <taxon>Mycosphaerellales</taxon>
        <taxon>Extremaceae</taxon>
        <taxon>Extremus</taxon>
    </lineage>
</organism>
<keyword evidence="1" id="KW-1133">Transmembrane helix</keyword>
<feature type="transmembrane region" description="Helical" evidence="1">
    <location>
        <begin position="175"/>
        <end position="193"/>
    </location>
</feature>
<dbReference type="Gene3D" id="1.20.58.340">
    <property type="entry name" value="Magnesium transport protein CorA, transmembrane region"/>
    <property type="match status" value="1"/>
</dbReference>
<accession>A0AAJ0DHH7</accession>
<keyword evidence="3" id="KW-1185">Reference proteome</keyword>
<reference evidence="2" key="1">
    <citation type="submission" date="2023-04" db="EMBL/GenBank/DDBJ databases">
        <title>Black Yeasts Isolated from many extreme environments.</title>
        <authorList>
            <person name="Coleine C."/>
            <person name="Stajich J.E."/>
            <person name="Selbmann L."/>
        </authorList>
    </citation>
    <scope>NUCLEOTIDE SEQUENCE</scope>
    <source>
        <strain evidence="2">CCFEE 5312</strain>
    </source>
</reference>
<protein>
    <submittedName>
        <fullName evidence="2">Uncharacterized protein</fullName>
    </submittedName>
</protein>
<keyword evidence="1" id="KW-0472">Membrane</keyword>
<comment type="caution">
    <text evidence="2">The sequence shown here is derived from an EMBL/GenBank/DDBJ whole genome shotgun (WGS) entry which is preliminary data.</text>
</comment>
<keyword evidence="1" id="KW-0812">Transmembrane</keyword>
<dbReference type="Proteomes" id="UP001271007">
    <property type="component" value="Unassembled WGS sequence"/>
</dbReference>
<evidence type="ECO:0000313" key="2">
    <source>
        <dbReference type="EMBL" id="KAK3050453.1"/>
    </source>
</evidence>